<dbReference type="Gene3D" id="3.30.420.100">
    <property type="match status" value="1"/>
</dbReference>
<dbReference type="GO" id="GO:0006412">
    <property type="term" value="P:translation"/>
    <property type="evidence" value="ECO:0007669"/>
    <property type="project" value="InterPro"/>
</dbReference>
<evidence type="ECO:0000313" key="5">
    <source>
        <dbReference type="EMBL" id="TYI92155.1"/>
    </source>
</evidence>
<sequence length="454" mass="51616">MALHLLRKTVAYPSIRNSGFLTRLRSFSSAFPPVINKEDTKPTNYSSKIHLSPLFNDCSFKLGSNGIELVDDETWRVSSGLAHAYKGFDGEMETLPSMEAVDQRVDNSSPISEDDQDFDDIDNMRIRGNLFYKIDRGSKEFEEYAYDFHRKKGPKNKDDRKESKNKESLHKKDDPKESKRLEKSNVKLLKDVKNGSVRNIPDKVEVCSAEKKVRTPTFNQLTGPYHEPFCLDIYISKASVRACIIHRATSKVVAVDHSISKDMKFDLGSTRNASACAAVGLILAQRALDDDIHDVIYTPRKGDRLEGKLQIVLQSIIDNGVNVKVKLKQRRPKKAVQHVSPVRSHLHHADQPQISWRFQHQLKLTELFGSQILLKTSSALQLLLSHSPLFPLLLEKTHHQQQANSKKLCFSTHPINLVLNFDHLVSQNPYFSTLYMCLNCIKVVFVFPSHLVLS</sequence>
<keyword evidence="2" id="KW-0689">Ribosomal protein</keyword>
<dbReference type="PANTHER" id="PTHR12899">
    <property type="entry name" value="39S RIBOSOMAL PROTEIN L18, MITOCHONDRIAL"/>
    <property type="match status" value="1"/>
</dbReference>
<dbReference type="InterPro" id="IPR005484">
    <property type="entry name" value="Ribosomal_uL18_bac/plant/anim"/>
</dbReference>
<keyword evidence="3" id="KW-0687">Ribonucleoprotein</keyword>
<evidence type="ECO:0000256" key="1">
    <source>
        <dbReference type="ARBA" id="ARBA00007116"/>
    </source>
</evidence>
<evidence type="ECO:0000256" key="2">
    <source>
        <dbReference type="ARBA" id="ARBA00022980"/>
    </source>
</evidence>
<protein>
    <submittedName>
        <fullName evidence="5">Uncharacterized protein</fullName>
    </submittedName>
</protein>
<organism evidence="5 6">
    <name type="scientific">Gossypium mustelinum</name>
    <name type="common">Cotton</name>
    <name type="synonym">Gossypium caicoense</name>
    <dbReference type="NCBI Taxonomy" id="34275"/>
    <lineage>
        <taxon>Eukaryota</taxon>
        <taxon>Viridiplantae</taxon>
        <taxon>Streptophyta</taxon>
        <taxon>Embryophyta</taxon>
        <taxon>Tracheophyta</taxon>
        <taxon>Spermatophyta</taxon>
        <taxon>Magnoliopsida</taxon>
        <taxon>eudicotyledons</taxon>
        <taxon>Gunneridae</taxon>
        <taxon>Pentapetalae</taxon>
        <taxon>rosids</taxon>
        <taxon>malvids</taxon>
        <taxon>Malvales</taxon>
        <taxon>Malvaceae</taxon>
        <taxon>Malvoideae</taxon>
        <taxon>Gossypium</taxon>
    </lineage>
</organism>
<dbReference type="GO" id="GO:0003735">
    <property type="term" value="F:structural constituent of ribosome"/>
    <property type="evidence" value="ECO:0007669"/>
    <property type="project" value="InterPro"/>
</dbReference>
<reference evidence="5 6" key="1">
    <citation type="submission" date="2019-07" db="EMBL/GenBank/DDBJ databases">
        <title>WGS assembly of Gossypium mustelinum.</title>
        <authorList>
            <person name="Chen Z.J."/>
            <person name="Sreedasyam A."/>
            <person name="Ando A."/>
            <person name="Song Q."/>
            <person name="De L."/>
            <person name="Hulse-Kemp A."/>
            <person name="Ding M."/>
            <person name="Ye W."/>
            <person name="Kirkbride R."/>
            <person name="Jenkins J."/>
            <person name="Plott C."/>
            <person name="Lovell J."/>
            <person name="Lin Y.-M."/>
            <person name="Vaughn R."/>
            <person name="Liu B."/>
            <person name="Li W."/>
            <person name="Simpson S."/>
            <person name="Scheffler B."/>
            <person name="Saski C."/>
            <person name="Grover C."/>
            <person name="Hu G."/>
            <person name="Conover J."/>
            <person name="Carlson J."/>
            <person name="Shu S."/>
            <person name="Boston L."/>
            <person name="Williams M."/>
            <person name="Peterson D."/>
            <person name="Mcgee K."/>
            <person name="Jones D."/>
            <person name="Wendel J."/>
            <person name="Stelly D."/>
            <person name="Grimwood J."/>
            <person name="Schmutz J."/>
        </authorList>
    </citation>
    <scope>NUCLEOTIDE SEQUENCE [LARGE SCALE GENOMIC DNA]</scope>
    <source>
        <strain evidence="5">1408120.09</strain>
    </source>
</reference>
<dbReference type="EMBL" id="CM017650">
    <property type="protein sequence ID" value="TYI92155.1"/>
    <property type="molecule type" value="Genomic_DNA"/>
</dbReference>
<dbReference type="GO" id="GO:1990904">
    <property type="term" value="C:ribonucleoprotein complex"/>
    <property type="evidence" value="ECO:0007669"/>
    <property type="project" value="UniProtKB-KW"/>
</dbReference>
<name>A0A5D2VSB5_GOSMU</name>
<gene>
    <name evidence="5" type="ORF">E1A91_D02G048000v1</name>
</gene>
<proteinExistence type="inferred from homology"/>
<keyword evidence="6" id="KW-1185">Reference proteome</keyword>
<dbReference type="SUPFAM" id="SSF53137">
    <property type="entry name" value="Translational machinery components"/>
    <property type="match status" value="1"/>
</dbReference>
<accession>A0A5D2VSB5</accession>
<dbReference type="FunFam" id="3.30.420.100:FF:000009">
    <property type="entry name" value="uncharacterized protein LOC106777373 isoform X2"/>
    <property type="match status" value="1"/>
</dbReference>
<evidence type="ECO:0000313" key="6">
    <source>
        <dbReference type="Proteomes" id="UP000323597"/>
    </source>
</evidence>
<evidence type="ECO:0000256" key="4">
    <source>
        <dbReference type="SAM" id="MobiDB-lite"/>
    </source>
</evidence>
<dbReference type="Proteomes" id="UP000323597">
    <property type="component" value="Chromosome D02"/>
</dbReference>
<comment type="similarity">
    <text evidence="1">Belongs to the universal ribosomal protein uL18 family.</text>
</comment>
<dbReference type="PANTHER" id="PTHR12899:SF7">
    <property type="entry name" value="EXPRESSED PROTEIN"/>
    <property type="match status" value="1"/>
</dbReference>
<feature type="compositionally biased region" description="Basic and acidic residues" evidence="4">
    <location>
        <begin position="155"/>
        <end position="184"/>
    </location>
</feature>
<dbReference type="GO" id="GO:0008097">
    <property type="term" value="F:5S rRNA binding"/>
    <property type="evidence" value="ECO:0007669"/>
    <property type="project" value="TreeGrafter"/>
</dbReference>
<dbReference type="GO" id="GO:0005840">
    <property type="term" value="C:ribosome"/>
    <property type="evidence" value="ECO:0007669"/>
    <property type="project" value="UniProtKB-KW"/>
</dbReference>
<dbReference type="AlphaFoldDB" id="A0A5D2VSB5"/>
<evidence type="ECO:0000256" key="3">
    <source>
        <dbReference type="ARBA" id="ARBA00023274"/>
    </source>
</evidence>
<feature type="region of interest" description="Disordered" evidence="4">
    <location>
        <begin position="152"/>
        <end position="184"/>
    </location>
</feature>